<gene>
    <name evidence="2" type="ORF">S01H1_00746</name>
</gene>
<evidence type="ECO:0000313" key="2">
    <source>
        <dbReference type="EMBL" id="GAF74913.1"/>
    </source>
</evidence>
<name>X0S1G9_9ZZZZ</name>
<dbReference type="PANTHER" id="PTHR43122">
    <property type="entry name" value="FERREDOXIN SUBUNIT OF PYRUVATE:FLAVODOXIN OXIDOREDUCTASE-RELATED"/>
    <property type="match status" value="1"/>
</dbReference>
<dbReference type="PANTHER" id="PTHR43122:SF2">
    <property type="entry name" value="FERREDOXIN SUBUNIT OF PYRUVATE:FLAVODOXIN OXIDOREDUCTASE"/>
    <property type="match status" value="1"/>
</dbReference>
<dbReference type="InterPro" id="IPR017896">
    <property type="entry name" value="4Fe4S_Fe-S-bd"/>
</dbReference>
<reference evidence="2" key="1">
    <citation type="journal article" date="2014" name="Front. Microbiol.">
        <title>High frequency of phylogenetically diverse reductive dehalogenase-homologous genes in deep subseafloor sedimentary metagenomes.</title>
        <authorList>
            <person name="Kawai M."/>
            <person name="Futagami T."/>
            <person name="Toyoda A."/>
            <person name="Takaki Y."/>
            <person name="Nishi S."/>
            <person name="Hori S."/>
            <person name="Arai W."/>
            <person name="Tsubouchi T."/>
            <person name="Morono Y."/>
            <person name="Uchiyama I."/>
            <person name="Ito T."/>
            <person name="Fujiyama A."/>
            <person name="Inagaki F."/>
            <person name="Takami H."/>
        </authorList>
    </citation>
    <scope>NUCLEOTIDE SEQUENCE</scope>
    <source>
        <strain evidence="2">Expedition CK06-06</strain>
    </source>
</reference>
<dbReference type="SUPFAM" id="SSF54862">
    <property type="entry name" value="4Fe-4S ferredoxins"/>
    <property type="match status" value="1"/>
</dbReference>
<feature type="domain" description="4Fe-4S ferredoxin-type" evidence="1">
    <location>
        <begin position="52"/>
        <end position="80"/>
    </location>
</feature>
<accession>X0S1G9</accession>
<dbReference type="Gene3D" id="3.30.70.20">
    <property type="match status" value="1"/>
</dbReference>
<evidence type="ECO:0000259" key="1">
    <source>
        <dbReference type="PROSITE" id="PS51379"/>
    </source>
</evidence>
<dbReference type="PROSITE" id="PS51379">
    <property type="entry name" value="4FE4S_FER_2"/>
    <property type="match status" value="2"/>
</dbReference>
<dbReference type="AlphaFoldDB" id="X0S1G9"/>
<dbReference type="InterPro" id="IPR017900">
    <property type="entry name" value="4Fe4S_Fe_S_CS"/>
</dbReference>
<dbReference type="PROSITE" id="PS00198">
    <property type="entry name" value="4FE4S_FER_1"/>
    <property type="match status" value="1"/>
</dbReference>
<protein>
    <recommendedName>
        <fullName evidence="1">4Fe-4S ferredoxin-type domain-containing protein</fullName>
    </recommendedName>
</protein>
<organism evidence="2">
    <name type="scientific">marine sediment metagenome</name>
    <dbReference type="NCBI Taxonomy" id="412755"/>
    <lineage>
        <taxon>unclassified sequences</taxon>
        <taxon>metagenomes</taxon>
        <taxon>ecological metagenomes</taxon>
    </lineage>
</organism>
<comment type="caution">
    <text evidence="2">The sequence shown here is derived from an EMBL/GenBank/DDBJ whole genome shotgun (WGS) entry which is preliminary data.</text>
</comment>
<feature type="domain" description="4Fe-4S ferredoxin-type" evidence="1">
    <location>
        <begin position="15"/>
        <end position="44"/>
    </location>
</feature>
<dbReference type="Pfam" id="PF12838">
    <property type="entry name" value="Fer4_7"/>
    <property type="match status" value="1"/>
</dbReference>
<dbReference type="EMBL" id="BARS01000284">
    <property type="protein sequence ID" value="GAF74913.1"/>
    <property type="molecule type" value="Genomic_DNA"/>
</dbReference>
<proteinExistence type="predicted"/>
<sequence length="80" mass="9030">MELSFKKGGRKKNMAKIVVDEERCKGCELCIPACSKHIMVMSEKFNEKGYYPAKQIKPEECTGCAFCAMVCPDIAIEVYK</sequence>